<evidence type="ECO:0000313" key="13">
    <source>
        <dbReference type="EMBL" id="EIM74850.1"/>
    </source>
</evidence>
<evidence type="ECO:0000256" key="1">
    <source>
        <dbReference type="ARBA" id="ARBA00001946"/>
    </source>
</evidence>
<dbReference type="SMART" id="SM00477">
    <property type="entry name" value="NUC"/>
    <property type="match status" value="1"/>
</dbReference>
<keyword evidence="7" id="KW-0460">Magnesium</keyword>
<accession>I5BZ48</accession>
<dbReference type="PANTHER" id="PTHR13966">
    <property type="entry name" value="ENDONUCLEASE RELATED"/>
    <property type="match status" value="1"/>
</dbReference>
<dbReference type="Pfam" id="PF01223">
    <property type="entry name" value="Endonuclease_NS"/>
    <property type="match status" value="1"/>
</dbReference>
<evidence type="ECO:0000256" key="5">
    <source>
        <dbReference type="ARBA" id="ARBA00022759"/>
    </source>
</evidence>
<dbReference type="STRING" id="1189621.A3SI_14709"/>
<keyword evidence="3 10" id="KW-0540">Nuclease</keyword>
<dbReference type="CDD" id="cd00091">
    <property type="entry name" value="NUC"/>
    <property type="match status" value="1"/>
</dbReference>
<dbReference type="GO" id="GO:0016787">
    <property type="term" value="F:hydrolase activity"/>
    <property type="evidence" value="ECO:0007669"/>
    <property type="project" value="UniProtKB-KW"/>
</dbReference>
<dbReference type="AlphaFoldDB" id="I5BZ48"/>
<feature type="domain" description="DNA/RNA non-specific endonuclease/pyrophosphatase/phosphodiesterase" evidence="12">
    <location>
        <begin position="43"/>
        <end position="233"/>
    </location>
</feature>
<evidence type="ECO:0000256" key="8">
    <source>
        <dbReference type="PIRSR" id="PIRSR640255-1"/>
    </source>
</evidence>
<proteinExistence type="inferred from homology"/>
<evidence type="ECO:0000256" key="9">
    <source>
        <dbReference type="PIRSR" id="PIRSR640255-2"/>
    </source>
</evidence>
<dbReference type="PROSITE" id="PS01070">
    <property type="entry name" value="NUCLEASE_NON_SPEC"/>
    <property type="match status" value="1"/>
</dbReference>
<evidence type="ECO:0000256" key="2">
    <source>
        <dbReference type="ARBA" id="ARBA00010052"/>
    </source>
</evidence>
<keyword evidence="4 9" id="KW-0479">Metal-binding</keyword>
<evidence type="ECO:0000259" key="11">
    <source>
        <dbReference type="SMART" id="SM00477"/>
    </source>
</evidence>
<dbReference type="InterPro" id="IPR044925">
    <property type="entry name" value="His-Me_finger_sf"/>
</dbReference>
<dbReference type="InterPro" id="IPR001604">
    <property type="entry name" value="Endo_G_ENPP1-like_dom"/>
</dbReference>
<dbReference type="EMBL" id="AJYA01000037">
    <property type="protein sequence ID" value="EIM74850.1"/>
    <property type="molecule type" value="Genomic_DNA"/>
</dbReference>
<evidence type="ECO:0000256" key="7">
    <source>
        <dbReference type="ARBA" id="ARBA00022842"/>
    </source>
</evidence>
<gene>
    <name evidence="13" type="ORF">A3SI_14709</name>
</gene>
<dbReference type="InterPro" id="IPR044929">
    <property type="entry name" value="DNA/RNA_non-sp_Endonuclease_sf"/>
</dbReference>
<feature type="domain" description="ENPP1-3/EXOG-like endonuclease/phosphodiesterase" evidence="11">
    <location>
        <begin position="44"/>
        <end position="236"/>
    </location>
</feature>
<dbReference type="GO" id="GO:0046872">
    <property type="term" value="F:metal ion binding"/>
    <property type="evidence" value="ECO:0007669"/>
    <property type="project" value="UniProtKB-KW"/>
</dbReference>
<sequence>MAVSSVSPAEELETLFVPLDRPFLPEFYATFAPEVRPDRFLLTYDCFLIAFDSLSRNAKWVQYLLSRERLGDGVERKGNFRMEPRIRDLSPRDADYRGTGFDRGHLAPAADMSYAEQCMYESFFLTNVSPQVPAFNRGIWKRLEDWVRTITVEKDSIWVLTGPVLGSDRPRLGASELAVPEAFYKVLYRPDVTGGQGLAFILPNAAGTGDIRQFARPIREVEALTGLNFFPVFSPALSARVEEEVDWVYWFGTP</sequence>
<dbReference type="InterPro" id="IPR020821">
    <property type="entry name" value="ENPP1-3/EXOG-like_nuc-like"/>
</dbReference>
<evidence type="ECO:0000259" key="12">
    <source>
        <dbReference type="SMART" id="SM00892"/>
    </source>
</evidence>
<evidence type="ECO:0000313" key="14">
    <source>
        <dbReference type="Proteomes" id="UP000005551"/>
    </source>
</evidence>
<protein>
    <recommendedName>
        <fullName evidence="10">Endonuclease</fullName>
        <ecNumber evidence="10">3.1.30.-</ecNumber>
    </recommendedName>
</protein>
<dbReference type="GO" id="GO:0004519">
    <property type="term" value="F:endonuclease activity"/>
    <property type="evidence" value="ECO:0007669"/>
    <property type="project" value="UniProtKB-UniRule"/>
</dbReference>
<reference evidence="13 14" key="1">
    <citation type="submission" date="2012-05" db="EMBL/GenBank/DDBJ databases">
        <title>Genome sequence of Nitritalea halalkaliphila LW7.</title>
        <authorList>
            <person name="Jangir P.K."/>
            <person name="Singh A."/>
            <person name="Shivaji S."/>
            <person name="Sharma R."/>
        </authorList>
    </citation>
    <scope>NUCLEOTIDE SEQUENCE [LARGE SCALE GENOMIC DNA]</scope>
    <source>
        <strain evidence="13 14">LW7</strain>
    </source>
</reference>
<feature type="binding site" evidence="9">
    <location>
        <position position="136"/>
    </location>
    <ligand>
        <name>Mg(2+)</name>
        <dbReference type="ChEBI" id="CHEBI:18420"/>
        <note>catalytic</note>
    </ligand>
</feature>
<comment type="cofactor">
    <cofactor evidence="1 10">
        <name>Mg(2+)</name>
        <dbReference type="ChEBI" id="CHEBI:18420"/>
    </cofactor>
</comment>
<dbReference type="PANTHER" id="PTHR13966:SF5">
    <property type="entry name" value="ENDONUCLEASE G, MITOCHONDRIAL"/>
    <property type="match status" value="1"/>
</dbReference>
<feature type="active site" description="Proton acceptor" evidence="8">
    <location>
        <position position="105"/>
    </location>
</feature>
<dbReference type="Proteomes" id="UP000005551">
    <property type="component" value="Unassembled WGS sequence"/>
</dbReference>
<keyword evidence="14" id="KW-1185">Reference proteome</keyword>
<dbReference type="SUPFAM" id="SSF54060">
    <property type="entry name" value="His-Me finger endonucleases"/>
    <property type="match status" value="1"/>
</dbReference>
<dbReference type="EC" id="3.1.30.-" evidence="10"/>
<evidence type="ECO:0000256" key="6">
    <source>
        <dbReference type="ARBA" id="ARBA00022801"/>
    </source>
</evidence>
<name>I5BZ48_9BACT</name>
<dbReference type="InterPro" id="IPR018524">
    <property type="entry name" value="DNA/RNA_endonuclease_AS"/>
</dbReference>
<dbReference type="GO" id="GO:0003676">
    <property type="term" value="F:nucleic acid binding"/>
    <property type="evidence" value="ECO:0007669"/>
    <property type="project" value="InterPro"/>
</dbReference>
<dbReference type="InterPro" id="IPR040255">
    <property type="entry name" value="Non-specific_endonuclease"/>
</dbReference>
<keyword evidence="6 10" id="KW-0378">Hydrolase</keyword>
<evidence type="ECO:0000256" key="3">
    <source>
        <dbReference type="ARBA" id="ARBA00022722"/>
    </source>
</evidence>
<comment type="similarity">
    <text evidence="2 10">Belongs to the DNA/RNA non-specific endonuclease family.</text>
</comment>
<dbReference type="Gene3D" id="3.40.570.10">
    <property type="entry name" value="Extracellular Endonuclease, subunit A"/>
    <property type="match status" value="1"/>
</dbReference>
<evidence type="ECO:0000256" key="4">
    <source>
        <dbReference type="ARBA" id="ARBA00022723"/>
    </source>
</evidence>
<organism evidence="13 14">
    <name type="scientific">Nitritalea halalkaliphila LW7</name>
    <dbReference type="NCBI Taxonomy" id="1189621"/>
    <lineage>
        <taxon>Bacteria</taxon>
        <taxon>Pseudomonadati</taxon>
        <taxon>Bacteroidota</taxon>
        <taxon>Cytophagia</taxon>
        <taxon>Cytophagales</taxon>
        <taxon>Cyclobacteriaceae</taxon>
        <taxon>Nitritalea</taxon>
    </lineage>
</organism>
<dbReference type="SMART" id="SM00892">
    <property type="entry name" value="Endonuclease_NS"/>
    <property type="match status" value="1"/>
</dbReference>
<evidence type="ECO:0000256" key="10">
    <source>
        <dbReference type="RuleBase" id="RU366055"/>
    </source>
</evidence>
<keyword evidence="5 10" id="KW-0255">Endonuclease</keyword>
<comment type="caution">
    <text evidence="13">The sequence shown here is derived from an EMBL/GenBank/DDBJ whole genome shotgun (WGS) entry which is preliminary data.</text>
</comment>